<evidence type="ECO:0000313" key="3">
    <source>
        <dbReference type="Proteomes" id="UP001162131"/>
    </source>
</evidence>
<dbReference type="PANTHER" id="PTHR12277:SF81">
    <property type="entry name" value="PROTEIN ABHD13"/>
    <property type="match status" value="1"/>
</dbReference>
<dbReference type="Proteomes" id="UP001162131">
    <property type="component" value="Unassembled WGS sequence"/>
</dbReference>
<dbReference type="PANTHER" id="PTHR12277">
    <property type="entry name" value="ALPHA/BETA HYDROLASE DOMAIN-CONTAINING PROTEIN"/>
    <property type="match status" value="1"/>
</dbReference>
<feature type="domain" description="AB hydrolase-1" evidence="1">
    <location>
        <begin position="91"/>
        <end position="201"/>
    </location>
</feature>
<dbReference type="InterPro" id="IPR000073">
    <property type="entry name" value="AB_hydrolase_1"/>
</dbReference>
<organism evidence="2 3">
    <name type="scientific">Blepharisma stoltei</name>
    <dbReference type="NCBI Taxonomy" id="1481888"/>
    <lineage>
        <taxon>Eukaryota</taxon>
        <taxon>Sar</taxon>
        <taxon>Alveolata</taxon>
        <taxon>Ciliophora</taxon>
        <taxon>Postciliodesmatophora</taxon>
        <taxon>Heterotrichea</taxon>
        <taxon>Heterotrichida</taxon>
        <taxon>Blepharismidae</taxon>
        <taxon>Blepharisma</taxon>
    </lineage>
</organism>
<proteinExistence type="predicted"/>
<dbReference type="Pfam" id="PF00561">
    <property type="entry name" value="Abhydrolase_1"/>
    <property type="match status" value="1"/>
</dbReference>
<gene>
    <name evidence="2" type="ORF">BSTOLATCC_MIC31542</name>
</gene>
<evidence type="ECO:0000259" key="1">
    <source>
        <dbReference type="Pfam" id="PF00561"/>
    </source>
</evidence>
<dbReference type="PROSITE" id="PS51257">
    <property type="entry name" value="PROKAR_LIPOPROTEIN"/>
    <property type="match status" value="1"/>
</dbReference>
<dbReference type="Gene3D" id="3.40.50.1820">
    <property type="entry name" value="alpha/beta hydrolase"/>
    <property type="match status" value="1"/>
</dbReference>
<sequence>MYLIRCCFCCTSTLGCRDKITRSFAFHPPNPPGYIIEQTQDNYHMLLIDEYGVQTKPIEVGWVSSEIVMLSTSRNQNIPAVYFKNVHAIFTVIFSHGNSTDIGIMRNFIADLSVQLKVNVLLYEYTGYGQSTGKPSEKNIYADIEASYNYLTEVRGIPWKYILLYGQSIGTVPSCELASRHKVGGVILHAPIASALQMFSKKPSSSPWFDFFSNVTKIPYIKCPIFLLHGIEDRQIPVKHAERLASFVRHEFPPWWVKDAGHNDIEIKHRREYLNRLKLFIESILELIQLPDEELDEKFKPFDRKIPQDELPGFNSFNVLQE</sequence>
<dbReference type="InterPro" id="IPR029058">
    <property type="entry name" value="AB_hydrolase_fold"/>
</dbReference>
<dbReference type="SUPFAM" id="SSF53474">
    <property type="entry name" value="alpha/beta-Hydrolases"/>
    <property type="match status" value="1"/>
</dbReference>
<protein>
    <recommendedName>
        <fullName evidence="1">AB hydrolase-1 domain-containing protein</fullName>
    </recommendedName>
</protein>
<keyword evidence="3" id="KW-1185">Reference proteome</keyword>
<name>A0AAU9JEC1_9CILI</name>
<reference evidence="2" key="1">
    <citation type="submission" date="2021-09" db="EMBL/GenBank/DDBJ databases">
        <authorList>
            <consortium name="AG Swart"/>
            <person name="Singh M."/>
            <person name="Singh A."/>
            <person name="Seah K."/>
            <person name="Emmerich C."/>
        </authorList>
    </citation>
    <scope>NUCLEOTIDE SEQUENCE</scope>
    <source>
        <strain evidence="2">ATCC30299</strain>
    </source>
</reference>
<evidence type="ECO:0000313" key="2">
    <source>
        <dbReference type="EMBL" id="CAG9322409.1"/>
    </source>
</evidence>
<comment type="caution">
    <text evidence="2">The sequence shown here is derived from an EMBL/GenBank/DDBJ whole genome shotgun (WGS) entry which is preliminary data.</text>
</comment>
<dbReference type="EMBL" id="CAJZBQ010000032">
    <property type="protein sequence ID" value="CAG9322409.1"/>
    <property type="molecule type" value="Genomic_DNA"/>
</dbReference>
<dbReference type="AlphaFoldDB" id="A0AAU9JEC1"/>
<accession>A0AAU9JEC1</accession>